<gene>
    <name evidence="2" type="ORF">PISMIDRAFT_439320</name>
</gene>
<dbReference type="EMBL" id="KN833688">
    <property type="protein sequence ID" value="KIK29705.1"/>
    <property type="molecule type" value="Genomic_DNA"/>
</dbReference>
<name>A0A0C9YX61_9AGAM</name>
<feature type="signal peptide" evidence="1">
    <location>
        <begin position="1"/>
        <end position="17"/>
    </location>
</feature>
<dbReference type="HOGENOM" id="CLU_2559169_0_0_1"/>
<dbReference type="AlphaFoldDB" id="A0A0C9YX61"/>
<dbReference type="Proteomes" id="UP000054018">
    <property type="component" value="Unassembled WGS sequence"/>
</dbReference>
<organism evidence="2 3">
    <name type="scientific">Pisolithus microcarpus 441</name>
    <dbReference type="NCBI Taxonomy" id="765257"/>
    <lineage>
        <taxon>Eukaryota</taxon>
        <taxon>Fungi</taxon>
        <taxon>Dikarya</taxon>
        <taxon>Basidiomycota</taxon>
        <taxon>Agaricomycotina</taxon>
        <taxon>Agaricomycetes</taxon>
        <taxon>Agaricomycetidae</taxon>
        <taxon>Boletales</taxon>
        <taxon>Sclerodermatineae</taxon>
        <taxon>Pisolithaceae</taxon>
        <taxon>Pisolithus</taxon>
    </lineage>
</organism>
<evidence type="ECO:0000256" key="1">
    <source>
        <dbReference type="SAM" id="SignalP"/>
    </source>
</evidence>
<keyword evidence="3" id="KW-1185">Reference proteome</keyword>
<dbReference type="OrthoDB" id="5420143at2759"/>
<accession>A0A0C9YX61</accession>
<evidence type="ECO:0000313" key="3">
    <source>
        <dbReference type="Proteomes" id="UP000054018"/>
    </source>
</evidence>
<reference evidence="2 3" key="1">
    <citation type="submission" date="2014-04" db="EMBL/GenBank/DDBJ databases">
        <authorList>
            <consortium name="DOE Joint Genome Institute"/>
            <person name="Kuo A."/>
            <person name="Kohler A."/>
            <person name="Costa M.D."/>
            <person name="Nagy L.G."/>
            <person name="Floudas D."/>
            <person name="Copeland A."/>
            <person name="Barry K.W."/>
            <person name="Cichocki N."/>
            <person name="Veneault-Fourrey C."/>
            <person name="LaButti K."/>
            <person name="Lindquist E.A."/>
            <person name="Lipzen A."/>
            <person name="Lundell T."/>
            <person name="Morin E."/>
            <person name="Murat C."/>
            <person name="Sun H."/>
            <person name="Tunlid A."/>
            <person name="Henrissat B."/>
            <person name="Grigoriev I.V."/>
            <person name="Hibbett D.S."/>
            <person name="Martin F."/>
            <person name="Nordberg H.P."/>
            <person name="Cantor M.N."/>
            <person name="Hua S.X."/>
        </authorList>
    </citation>
    <scope>NUCLEOTIDE SEQUENCE [LARGE SCALE GENOMIC DNA]</scope>
    <source>
        <strain evidence="2 3">441</strain>
    </source>
</reference>
<dbReference type="STRING" id="765257.A0A0C9YX61"/>
<proteinExistence type="predicted"/>
<reference evidence="3" key="2">
    <citation type="submission" date="2015-01" db="EMBL/GenBank/DDBJ databases">
        <title>Evolutionary Origins and Diversification of the Mycorrhizal Mutualists.</title>
        <authorList>
            <consortium name="DOE Joint Genome Institute"/>
            <consortium name="Mycorrhizal Genomics Consortium"/>
            <person name="Kohler A."/>
            <person name="Kuo A."/>
            <person name="Nagy L.G."/>
            <person name="Floudas D."/>
            <person name="Copeland A."/>
            <person name="Barry K.W."/>
            <person name="Cichocki N."/>
            <person name="Veneault-Fourrey C."/>
            <person name="LaButti K."/>
            <person name="Lindquist E.A."/>
            <person name="Lipzen A."/>
            <person name="Lundell T."/>
            <person name="Morin E."/>
            <person name="Murat C."/>
            <person name="Riley R."/>
            <person name="Ohm R."/>
            <person name="Sun H."/>
            <person name="Tunlid A."/>
            <person name="Henrissat B."/>
            <person name="Grigoriev I.V."/>
            <person name="Hibbett D.S."/>
            <person name="Martin F."/>
        </authorList>
    </citation>
    <scope>NUCLEOTIDE SEQUENCE [LARGE SCALE GENOMIC DNA]</scope>
    <source>
        <strain evidence="3">441</strain>
    </source>
</reference>
<evidence type="ECO:0000313" key="2">
    <source>
        <dbReference type="EMBL" id="KIK29705.1"/>
    </source>
</evidence>
<keyword evidence="1" id="KW-0732">Signal</keyword>
<feature type="chain" id="PRO_5002217816" evidence="1">
    <location>
        <begin position="18"/>
        <end position="82"/>
    </location>
</feature>
<sequence length="82" mass="8621">MFAQLLAVVLALPFVSALTISAPTGATTGGVVTITWQATTTDPAYFTLQLVNPAFHDTYAISNNVQTSLGTITLELPQVPVE</sequence>
<protein>
    <submittedName>
        <fullName evidence="2">Uncharacterized protein</fullName>
    </submittedName>
</protein>